<keyword evidence="4" id="KW-0574">Periplasm</keyword>
<dbReference type="GO" id="GO:0006508">
    <property type="term" value="P:proteolysis"/>
    <property type="evidence" value="ECO:0007669"/>
    <property type="project" value="UniProtKB-KW"/>
</dbReference>
<name>A0A150QJ84_SORCE</name>
<evidence type="ECO:0000256" key="2">
    <source>
        <dbReference type="ARBA" id="ARBA00022723"/>
    </source>
</evidence>
<dbReference type="Gene3D" id="3.30.1380.10">
    <property type="match status" value="1"/>
</dbReference>
<keyword evidence="3" id="KW-0732">Signal</keyword>
<proteinExistence type="predicted"/>
<dbReference type="GO" id="GO:0008237">
    <property type="term" value="F:metallopeptidase activity"/>
    <property type="evidence" value="ECO:0007669"/>
    <property type="project" value="UniProtKB-KW"/>
</dbReference>
<dbReference type="Proteomes" id="UP000075260">
    <property type="component" value="Unassembled WGS sequence"/>
</dbReference>
<dbReference type="PROSITE" id="PS51782">
    <property type="entry name" value="LYSM"/>
    <property type="match status" value="1"/>
</dbReference>
<evidence type="ECO:0000256" key="6">
    <source>
        <dbReference type="ARBA" id="ARBA00022833"/>
    </source>
</evidence>
<dbReference type="InterPro" id="IPR018392">
    <property type="entry name" value="LysM"/>
</dbReference>
<dbReference type="GO" id="GO:0004252">
    <property type="term" value="F:serine-type endopeptidase activity"/>
    <property type="evidence" value="ECO:0007669"/>
    <property type="project" value="InterPro"/>
</dbReference>
<evidence type="ECO:0000259" key="9">
    <source>
        <dbReference type="PROSITE" id="PS51782"/>
    </source>
</evidence>
<reference evidence="10 11" key="1">
    <citation type="submission" date="2014-02" db="EMBL/GenBank/DDBJ databases">
        <title>The small core and large imbalanced accessory genome model reveals a collaborative survival strategy of Sorangium cellulosum strains in nature.</title>
        <authorList>
            <person name="Han K."/>
            <person name="Peng R."/>
            <person name="Blom J."/>
            <person name="Li Y.-Z."/>
        </authorList>
    </citation>
    <scope>NUCLEOTIDE SEQUENCE [LARGE SCALE GENOMIC DNA]</scope>
    <source>
        <strain evidence="10 11">So0008-312</strain>
    </source>
</reference>
<dbReference type="SUPFAM" id="SSF54106">
    <property type="entry name" value="LysM domain"/>
    <property type="match status" value="1"/>
</dbReference>
<dbReference type="GO" id="GO:0046872">
    <property type="term" value="F:metal ion binding"/>
    <property type="evidence" value="ECO:0007669"/>
    <property type="project" value="UniProtKB-KW"/>
</dbReference>
<dbReference type="GO" id="GO:0030288">
    <property type="term" value="C:outer membrane-bounded periplasmic space"/>
    <property type="evidence" value="ECO:0007669"/>
    <property type="project" value="InterPro"/>
</dbReference>
<dbReference type="CDD" id="cd00118">
    <property type="entry name" value="LysM"/>
    <property type="match status" value="1"/>
</dbReference>
<dbReference type="EMBL" id="JEMA01000621">
    <property type="protein sequence ID" value="KYF67718.1"/>
    <property type="molecule type" value="Genomic_DNA"/>
</dbReference>
<dbReference type="InterPro" id="IPR009045">
    <property type="entry name" value="Zn_M74/Hedgehog-like"/>
</dbReference>
<dbReference type="Pfam" id="PF01476">
    <property type="entry name" value="LysM"/>
    <property type="match status" value="1"/>
</dbReference>
<keyword evidence="7" id="KW-0482">Metalloprotease</keyword>
<dbReference type="SUPFAM" id="SSF55166">
    <property type="entry name" value="Hedgehog/DD-peptidase"/>
    <property type="match status" value="1"/>
</dbReference>
<organism evidence="10 11">
    <name type="scientific">Sorangium cellulosum</name>
    <name type="common">Polyangium cellulosum</name>
    <dbReference type="NCBI Taxonomy" id="56"/>
    <lineage>
        <taxon>Bacteria</taxon>
        <taxon>Pseudomonadati</taxon>
        <taxon>Myxococcota</taxon>
        <taxon>Polyangia</taxon>
        <taxon>Polyangiales</taxon>
        <taxon>Polyangiaceae</taxon>
        <taxon>Sorangium</taxon>
    </lineage>
</organism>
<feature type="region of interest" description="Disordered" evidence="8">
    <location>
        <begin position="41"/>
        <end position="95"/>
    </location>
</feature>
<keyword evidence="5" id="KW-0378">Hydrolase</keyword>
<evidence type="ECO:0000256" key="5">
    <source>
        <dbReference type="ARBA" id="ARBA00022801"/>
    </source>
</evidence>
<evidence type="ECO:0000256" key="1">
    <source>
        <dbReference type="ARBA" id="ARBA00022670"/>
    </source>
</evidence>
<evidence type="ECO:0000256" key="4">
    <source>
        <dbReference type="ARBA" id="ARBA00022764"/>
    </source>
</evidence>
<protein>
    <submittedName>
        <fullName evidence="10">Murein endopeptidase</fullName>
    </submittedName>
</protein>
<dbReference type="InterPro" id="IPR036779">
    <property type="entry name" value="LysM_dom_sf"/>
</dbReference>
<evidence type="ECO:0000256" key="3">
    <source>
        <dbReference type="ARBA" id="ARBA00022729"/>
    </source>
</evidence>
<keyword evidence="2" id="KW-0479">Metal-binding</keyword>
<comment type="caution">
    <text evidence="10">The sequence shown here is derived from an EMBL/GenBank/DDBJ whole genome shotgun (WGS) entry which is preliminary data.</text>
</comment>
<dbReference type="AlphaFoldDB" id="A0A150QJ84"/>
<dbReference type="OrthoDB" id="5502029at2"/>
<feature type="domain" description="LysM" evidence="9">
    <location>
        <begin position="324"/>
        <end position="367"/>
    </location>
</feature>
<evidence type="ECO:0000313" key="11">
    <source>
        <dbReference type="Proteomes" id="UP000075260"/>
    </source>
</evidence>
<evidence type="ECO:0000256" key="7">
    <source>
        <dbReference type="ARBA" id="ARBA00023049"/>
    </source>
</evidence>
<evidence type="ECO:0000256" key="8">
    <source>
        <dbReference type="SAM" id="MobiDB-lite"/>
    </source>
</evidence>
<keyword evidence="1" id="KW-0645">Protease</keyword>
<keyword evidence="6" id="KW-0862">Zinc</keyword>
<accession>A0A150QJ84</accession>
<dbReference type="Pfam" id="PF03411">
    <property type="entry name" value="Peptidase_M74"/>
    <property type="match status" value="1"/>
</dbReference>
<feature type="region of interest" description="Disordered" evidence="8">
    <location>
        <begin position="366"/>
        <end position="411"/>
    </location>
</feature>
<dbReference type="SMART" id="SM00257">
    <property type="entry name" value="LysM"/>
    <property type="match status" value="1"/>
</dbReference>
<dbReference type="PROSITE" id="PS51257">
    <property type="entry name" value="PROKAR_LIPOPROTEIN"/>
    <property type="match status" value="1"/>
</dbReference>
<dbReference type="InterPro" id="IPR005073">
    <property type="entry name" value="Peptidase_M74"/>
</dbReference>
<dbReference type="RefSeq" id="WP_061609647.1">
    <property type="nucleotide sequence ID" value="NZ_JEMA01000621.1"/>
</dbReference>
<sequence length="411" mass="44374">MGRSSLVSVLCAFIVAGCAGRAPVAARSKDSLLRAAAAVSSEHGAGAPRTAADHAALAAAHDHDHDDEVDEDGGEVDDDVELPPEPGTGTPARSPLAAMTDAQIEELLSKDPAALGPMSVGATNAGALFNGIRMPESDRWELVDPGHAWGTRETVDALDRAIGEVHRQFPGSPKLYIGHISARDGGRLSPHKSHQAGRDVDISYFLDARHRWYQRATAANLDRERTWAFVRALITETDVELILIDTSVQKLLKEHALKIGEDKDWLDDVFQFGSRKPRPLIRHARGHANHIHIRFYSPIAQDSAVRAYPMLVKRGAIKPTAQYVRHLARKGQTLGSLARRYGTTVEAIKRANGLRSTAIQAKRVYNIPRPSGGPAAPPKHVTVPPRRLPPPRAADASTPARHDEPGPALGG</sequence>
<gene>
    <name evidence="10" type="ORF">BE15_07565</name>
</gene>
<evidence type="ECO:0000313" key="10">
    <source>
        <dbReference type="EMBL" id="KYF67718.1"/>
    </source>
</evidence>
<feature type="compositionally biased region" description="Acidic residues" evidence="8">
    <location>
        <begin position="67"/>
        <end position="82"/>
    </location>
</feature>